<dbReference type="STRING" id="1121400.SAMN02746065_104182"/>
<dbReference type="PANTHER" id="PTHR45138">
    <property type="entry name" value="REGULATORY COMPONENTS OF SENSORY TRANSDUCTION SYSTEM"/>
    <property type="match status" value="1"/>
</dbReference>
<feature type="domain" description="GGDEF" evidence="4">
    <location>
        <begin position="856"/>
        <end position="993"/>
    </location>
</feature>
<name>A0A1W2A6A9_9BACT</name>
<dbReference type="Pfam" id="PF00990">
    <property type="entry name" value="GGDEF"/>
    <property type="match status" value="1"/>
</dbReference>
<keyword evidence="3" id="KW-0472">Membrane</keyword>
<dbReference type="GO" id="GO:0052621">
    <property type="term" value="F:diguanylate cyclase activity"/>
    <property type="evidence" value="ECO:0007669"/>
    <property type="project" value="UniProtKB-EC"/>
</dbReference>
<dbReference type="GO" id="GO:0005886">
    <property type="term" value="C:plasma membrane"/>
    <property type="evidence" value="ECO:0007669"/>
    <property type="project" value="TreeGrafter"/>
</dbReference>
<comment type="catalytic activity">
    <reaction evidence="2">
        <text>2 GTP = 3',3'-c-di-GMP + 2 diphosphate</text>
        <dbReference type="Rhea" id="RHEA:24898"/>
        <dbReference type="ChEBI" id="CHEBI:33019"/>
        <dbReference type="ChEBI" id="CHEBI:37565"/>
        <dbReference type="ChEBI" id="CHEBI:58805"/>
        <dbReference type="EC" id="2.7.7.65"/>
    </reaction>
</comment>
<evidence type="ECO:0000256" key="2">
    <source>
        <dbReference type="ARBA" id="ARBA00034247"/>
    </source>
</evidence>
<dbReference type="EMBL" id="FWXY01000004">
    <property type="protein sequence ID" value="SMC56279.1"/>
    <property type="molecule type" value="Genomic_DNA"/>
</dbReference>
<dbReference type="CDD" id="cd01007">
    <property type="entry name" value="PBP2_BvgS_HisK_like"/>
    <property type="match status" value="2"/>
</dbReference>
<dbReference type="InterPro" id="IPR000160">
    <property type="entry name" value="GGDEF_dom"/>
</dbReference>
<dbReference type="Proteomes" id="UP000192418">
    <property type="component" value="Unassembled WGS sequence"/>
</dbReference>
<accession>A0A1W2A6A9</accession>
<dbReference type="NCBIfam" id="TIGR00254">
    <property type="entry name" value="GGDEF"/>
    <property type="match status" value="1"/>
</dbReference>
<dbReference type="Gene3D" id="3.30.70.270">
    <property type="match status" value="1"/>
</dbReference>
<evidence type="ECO:0000313" key="6">
    <source>
        <dbReference type="Proteomes" id="UP000192418"/>
    </source>
</evidence>
<dbReference type="EC" id="2.7.7.65" evidence="1"/>
<sequence>MTTSRQVNRFHGKWPHILFLLCLLSFIFGIKPMAWAKQPPVKLNLSPEEQAFIWKHPVIRVSNELDWPPFDFAIGNQPFGFSIDLMNIVGQRLGVEIKYINGYSWTELINRFKNGHIDIIQSAYKTPKRETFALFSSPYYKDKTVFIIPRYAQAVSGINQFRGKIMAVPTGYAHEHFLKKHHPDIHILRLTNMEEAFQAVIDGRADGTIELFAVARFMFEKNYVDALKISGWFKEYDQGKKRSLHLMVPKKFPLLHGMLEKALASIPPGELIELEKKWLGYRNIHPSQKLSLAPEEVSFLQKNPLIRVANEMDWPPFDYMRNGKPAGFVMDYLDLIGETIGIKFDIINGFSWPQLLEMGRQKQIDLFPGIWKTRERESFLIFTQPYMKLVKVLVSKDSTWNRFKSLSELKNKKIALPKGYALTELIIQEHPGPEYIIVNNTTQGLNQLALGMVDGFVGTLGVINHIIKSHFINDIKVIMEVEVSRELPLQMAVRNDWPMMQNILNKAIAIITPEQFNELTSKWMAPQEDSATIKNLSLAEKKYLQQKKEFTVCVANPHHPPYEYITKEGDYRGIVAEYYKHLSDKIGLPFKWYIQHDTPKNHSEGRYRHCDIISMIQTGDVVSADVQTTLPYVAYPLVIATDNKALYINTLEGLSQKKIGICRNTSFYSILRGKYPEMQFVPVDSVEQGLAMVQKQSLFGFIHTAPEIGYYIQKQQILDIKISGEIPMKIHFKSGVRGDNAVLSAILEKANNSLTREEHHRLFQNWMQLNYQTGIDYALIWKLGALGVLAGTFLIYRQRYMSQYNEKLATLNHELLQANRKLETMSYIDGLTQISNRRRFDMVLSMEWQRCERNRHPLTLIMIDIDYFKLYNDRYGHLAGDDCLKKVARTLSQASGRAADFAARYGGEEFAVILPDTDEKGGQAVAEKIMADIKALEIPHETSLVKKYVSVSMGVASMVPIATLAPMHIVDSADRLLYRAKKQGRNQYAFSTIPAET</sequence>
<evidence type="ECO:0000256" key="1">
    <source>
        <dbReference type="ARBA" id="ARBA00012528"/>
    </source>
</evidence>
<dbReference type="PANTHER" id="PTHR45138:SF9">
    <property type="entry name" value="DIGUANYLATE CYCLASE DGCM-RELATED"/>
    <property type="match status" value="1"/>
</dbReference>
<dbReference type="Pfam" id="PF00497">
    <property type="entry name" value="SBP_bac_3"/>
    <property type="match status" value="2"/>
</dbReference>
<keyword evidence="3" id="KW-0812">Transmembrane</keyword>
<keyword evidence="6" id="KW-1185">Reference proteome</keyword>
<dbReference type="GO" id="GO:0043709">
    <property type="term" value="P:cell adhesion involved in single-species biofilm formation"/>
    <property type="evidence" value="ECO:0007669"/>
    <property type="project" value="TreeGrafter"/>
</dbReference>
<organism evidence="5 6">
    <name type="scientific">Desulfocicer vacuolatum DSM 3385</name>
    <dbReference type="NCBI Taxonomy" id="1121400"/>
    <lineage>
        <taxon>Bacteria</taxon>
        <taxon>Pseudomonadati</taxon>
        <taxon>Thermodesulfobacteriota</taxon>
        <taxon>Desulfobacteria</taxon>
        <taxon>Desulfobacterales</taxon>
        <taxon>Desulfobacteraceae</taxon>
        <taxon>Desulfocicer</taxon>
    </lineage>
</organism>
<evidence type="ECO:0000259" key="4">
    <source>
        <dbReference type="PROSITE" id="PS50887"/>
    </source>
</evidence>
<evidence type="ECO:0000313" key="5">
    <source>
        <dbReference type="EMBL" id="SMC56279.1"/>
    </source>
</evidence>
<dbReference type="InterPro" id="IPR050469">
    <property type="entry name" value="Diguanylate_Cyclase"/>
</dbReference>
<feature type="transmembrane region" description="Helical" evidence="3">
    <location>
        <begin position="777"/>
        <end position="796"/>
    </location>
</feature>
<dbReference type="OrthoDB" id="9813903at2"/>
<dbReference type="AlphaFoldDB" id="A0A1W2A6A9"/>
<dbReference type="GO" id="GO:1902201">
    <property type="term" value="P:negative regulation of bacterial-type flagellum-dependent cell motility"/>
    <property type="evidence" value="ECO:0007669"/>
    <property type="project" value="TreeGrafter"/>
</dbReference>
<dbReference type="CDD" id="cd01949">
    <property type="entry name" value="GGDEF"/>
    <property type="match status" value="1"/>
</dbReference>
<dbReference type="InterPro" id="IPR043128">
    <property type="entry name" value="Rev_trsase/Diguanyl_cyclase"/>
</dbReference>
<dbReference type="SUPFAM" id="SSF53850">
    <property type="entry name" value="Periplasmic binding protein-like II"/>
    <property type="match status" value="3"/>
</dbReference>
<keyword evidence="3" id="KW-1133">Transmembrane helix</keyword>
<dbReference type="RefSeq" id="WP_084067404.1">
    <property type="nucleotide sequence ID" value="NZ_FWXY01000004.1"/>
</dbReference>
<dbReference type="PROSITE" id="PS50887">
    <property type="entry name" value="GGDEF"/>
    <property type="match status" value="1"/>
</dbReference>
<gene>
    <name evidence="5" type="ORF">SAMN02746065_104182</name>
</gene>
<dbReference type="Gene3D" id="3.40.190.10">
    <property type="entry name" value="Periplasmic binding protein-like II"/>
    <property type="match status" value="6"/>
</dbReference>
<dbReference type="SMART" id="SM00062">
    <property type="entry name" value="PBPb"/>
    <property type="match status" value="3"/>
</dbReference>
<proteinExistence type="predicted"/>
<dbReference type="InterPro" id="IPR001638">
    <property type="entry name" value="Solute-binding_3/MltF_N"/>
</dbReference>
<protein>
    <recommendedName>
        <fullName evidence="1">diguanylate cyclase</fullName>
        <ecNumber evidence="1">2.7.7.65</ecNumber>
    </recommendedName>
</protein>
<reference evidence="5 6" key="1">
    <citation type="submission" date="2017-04" db="EMBL/GenBank/DDBJ databases">
        <authorList>
            <person name="Afonso C.L."/>
            <person name="Miller P.J."/>
            <person name="Scott M.A."/>
            <person name="Spackman E."/>
            <person name="Goraichik I."/>
            <person name="Dimitrov K.M."/>
            <person name="Suarez D.L."/>
            <person name="Swayne D.E."/>
        </authorList>
    </citation>
    <scope>NUCLEOTIDE SEQUENCE [LARGE SCALE GENOMIC DNA]</scope>
    <source>
        <strain evidence="5 6">DSM 3385</strain>
    </source>
</reference>
<dbReference type="SMART" id="SM00267">
    <property type="entry name" value="GGDEF"/>
    <property type="match status" value="1"/>
</dbReference>
<dbReference type="InterPro" id="IPR029787">
    <property type="entry name" value="Nucleotide_cyclase"/>
</dbReference>
<dbReference type="FunFam" id="3.30.70.270:FF:000001">
    <property type="entry name" value="Diguanylate cyclase domain protein"/>
    <property type="match status" value="1"/>
</dbReference>
<evidence type="ECO:0000256" key="3">
    <source>
        <dbReference type="SAM" id="Phobius"/>
    </source>
</evidence>
<dbReference type="SUPFAM" id="SSF55073">
    <property type="entry name" value="Nucleotide cyclase"/>
    <property type="match status" value="1"/>
</dbReference>